<feature type="compositionally biased region" description="Polar residues" evidence="1">
    <location>
        <begin position="173"/>
        <end position="183"/>
    </location>
</feature>
<protein>
    <submittedName>
        <fullName evidence="2">Uncharacterized protein</fullName>
    </submittedName>
</protein>
<feature type="compositionally biased region" description="Polar residues" evidence="1">
    <location>
        <begin position="18"/>
        <end position="35"/>
    </location>
</feature>
<evidence type="ECO:0000313" key="3">
    <source>
        <dbReference type="Proteomes" id="UP000650582"/>
    </source>
</evidence>
<gene>
    <name evidence="2" type="ORF">RHS04_08839</name>
</gene>
<sequence length="264" mass="27315">MIPALESNYGDDEAGESNAGSINNDVEQGLPTSSFWDPVTKKSKMPQGNKLHPYPNQIALELQRNWEYNACTSGQGNTPGKAPSSSSSNKDPGHRSEPKPSPVCGCGCRSGCGRGSGQGQGQGSQCKGGVEAQQGVQGRTQGPARNEVGHRDQDKAGGTGGPTPTALDELQTLAETAEQNPPNTMEVDPPLTMLVAGAKETAVAASSDKLPAASALSDKPASRQVMGKGPPRTFVPPFLAGPSACRQYTRAGLTVPCELTEACV</sequence>
<feature type="region of interest" description="Disordered" evidence="1">
    <location>
        <begin position="206"/>
        <end position="234"/>
    </location>
</feature>
<evidence type="ECO:0000256" key="1">
    <source>
        <dbReference type="SAM" id="MobiDB-lite"/>
    </source>
</evidence>
<organism evidence="2 3">
    <name type="scientific">Rhizoctonia solani</name>
    <dbReference type="NCBI Taxonomy" id="456999"/>
    <lineage>
        <taxon>Eukaryota</taxon>
        <taxon>Fungi</taxon>
        <taxon>Dikarya</taxon>
        <taxon>Basidiomycota</taxon>
        <taxon>Agaricomycotina</taxon>
        <taxon>Agaricomycetes</taxon>
        <taxon>Cantharellales</taxon>
        <taxon>Ceratobasidiaceae</taxon>
        <taxon>Rhizoctonia</taxon>
    </lineage>
</organism>
<name>A0A8H7GZ52_9AGAM</name>
<feature type="region of interest" description="Disordered" evidence="1">
    <location>
        <begin position="70"/>
        <end position="189"/>
    </location>
</feature>
<dbReference type="AlphaFoldDB" id="A0A8H7GZ52"/>
<proteinExistence type="predicted"/>
<feature type="region of interest" description="Disordered" evidence="1">
    <location>
        <begin position="1"/>
        <end position="56"/>
    </location>
</feature>
<feature type="compositionally biased region" description="Polar residues" evidence="1">
    <location>
        <begin position="70"/>
        <end position="90"/>
    </location>
</feature>
<evidence type="ECO:0000313" key="2">
    <source>
        <dbReference type="EMBL" id="KAF8669575.1"/>
    </source>
</evidence>
<dbReference type="Proteomes" id="UP000650582">
    <property type="component" value="Unassembled WGS sequence"/>
</dbReference>
<comment type="caution">
    <text evidence="2">The sequence shown here is derived from an EMBL/GenBank/DDBJ whole genome shotgun (WGS) entry which is preliminary data.</text>
</comment>
<reference evidence="2" key="1">
    <citation type="submission" date="2020-09" db="EMBL/GenBank/DDBJ databases">
        <title>Comparative genome analyses of four rice-infecting Rhizoctonia solani isolates reveal extensive enrichment of homogalacturonan modification genes.</title>
        <authorList>
            <person name="Lee D.-Y."/>
            <person name="Jeon J."/>
            <person name="Kim K.-T."/>
            <person name="Cheong K."/>
            <person name="Song H."/>
            <person name="Choi G."/>
            <person name="Ko J."/>
            <person name="Opiyo S.O."/>
            <person name="Zuo S."/>
            <person name="Madhav S."/>
            <person name="Lee Y.-H."/>
            <person name="Wang G.-L."/>
        </authorList>
    </citation>
    <scope>NUCLEOTIDE SEQUENCE</scope>
    <source>
        <strain evidence="2">AG1-IA YN-7</strain>
    </source>
</reference>
<dbReference type="EMBL" id="JACYCC010000291">
    <property type="protein sequence ID" value="KAF8669575.1"/>
    <property type="molecule type" value="Genomic_DNA"/>
</dbReference>
<feature type="compositionally biased region" description="Gly residues" evidence="1">
    <location>
        <begin position="108"/>
        <end position="122"/>
    </location>
</feature>
<accession>A0A8H7GZ52</accession>